<feature type="compositionally biased region" description="Basic and acidic residues" evidence="1">
    <location>
        <begin position="48"/>
        <end position="63"/>
    </location>
</feature>
<dbReference type="AlphaFoldDB" id="A0A9P6AXA8"/>
<dbReference type="SUPFAM" id="SSF101690">
    <property type="entry name" value="PAZ domain"/>
    <property type="match status" value="2"/>
</dbReference>
<dbReference type="Gene3D" id="2.170.260.10">
    <property type="entry name" value="paz domain"/>
    <property type="match status" value="1"/>
</dbReference>
<evidence type="ECO:0000313" key="3">
    <source>
        <dbReference type="EMBL" id="KAF9513582.1"/>
    </source>
</evidence>
<dbReference type="GO" id="GO:0003723">
    <property type="term" value="F:RNA binding"/>
    <property type="evidence" value="ECO:0007669"/>
    <property type="project" value="InterPro"/>
</dbReference>
<evidence type="ECO:0000256" key="1">
    <source>
        <dbReference type="SAM" id="MobiDB-lite"/>
    </source>
</evidence>
<name>A0A9P6AXA8_9AGAM</name>
<dbReference type="InterPro" id="IPR014811">
    <property type="entry name" value="ArgoL1"/>
</dbReference>
<accession>A0A9P6AXA8</accession>
<feature type="domain" description="Argonaute linker 1" evidence="2">
    <location>
        <begin position="172"/>
        <end position="222"/>
    </location>
</feature>
<dbReference type="InterPro" id="IPR036085">
    <property type="entry name" value="PAZ_dom_sf"/>
</dbReference>
<dbReference type="Pfam" id="PF16486">
    <property type="entry name" value="ArgoN"/>
    <property type="match status" value="1"/>
</dbReference>
<sequence>MPIHHRTSARLPGTQGRKTIVKTNTFEIDFPKEDFSHYDVLRTPAMDRREAAAKPGDDKDTKPKPPNHRYALEIMDFLQTRVDPASFNPRGAYDGQSNLFLWRPRIGAERKWTFNMPKDSDRSHTIELKKVAEIKTHVLQDLVKGIEKPHSEIALAAVNVVVRMIPIQKNPFYTKKSFFKAMQARSIGGGLELAEGWFQSVRPAIGKLLINLDTTSTVMYKRGPLIEVCLDFVGANRGGVDVRNALSPNSKSMSRLSELSRFLKGRRVCNSEPHPNAGKKTRGGRRREHIIEEILPVGAVRLWFSKQEGHRVSILQYFAGQGIKLRFPTIICAKLRAQNPGMTIVMPIELLELVPGQMFKRRIPGEVASQMIKMTQVKPA</sequence>
<dbReference type="InterPro" id="IPR003100">
    <property type="entry name" value="PAZ_dom"/>
</dbReference>
<dbReference type="Proteomes" id="UP000886523">
    <property type="component" value="Unassembled WGS sequence"/>
</dbReference>
<dbReference type="Pfam" id="PF02170">
    <property type="entry name" value="PAZ"/>
    <property type="match status" value="1"/>
</dbReference>
<dbReference type="EMBL" id="MU128970">
    <property type="protein sequence ID" value="KAF9513582.1"/>
    <property type="molecule type" value="Genomic_DNA"/>
</dbReference>
<keyword evidence="4" id="KW-1185">Reference proteome</keyword>
<organism evidence="3 4">
    <name type="scientific">Hydnum rufescens UP504</name>
    <dbReference type="NCBI Taxonomy" id="1448309"/>
    <lineage>
        <taxon>Eukaryota</taxon>
        <taxon>Fungi</taxon>
        <taxon>Dikarya</taxon>
        <taxon>Basidiomycota</taxon>
        <taxon>Agaricomycotina</taxon>
        <taxon>Agaricomycetes</taxon>
        <taxon>Cantharellales</taxon>
        <taxon>Hydnaceae</taxon>
        <taxon>Hydnum</taxon>
    </lineage>
</organism>
<dbReference type="InterPro" id="IPR032474">
    <property type="entry name" value="Argonaute_N"/>
</dbReference>
<gene>
    <name evidence="3" type="ORF">BS47DRAFT_952578</name>
</gene>
<dbReference type="PANTHER" id="PTHR22891">
    <property type="entry name" value="EUKARYOTIC TRANSLATION INITIATION FACTOR 2C"/>
    <property type="match status" value="1"/>
</dbReference>
<dbReference type="OrthoDB" id="10252740at2759"/>
<dbReference type="Pfam" id="PF08699">
    <property type="entry name" value="ArgoL1"/>
    <property type="match status" value="1"/>
</dbReference>
<feature type="region of interest" description="Disordered" evidence="1">
    <location>
        <begin position="48"/>
        <end position="67"/>
    </location>
</feature>
<reference evidence="3" key="1">
    <citation type="journal article" date="2020" name="Nat. Commun.">
        <title>Large-scale genome sequencing of mycorrhizal fungi provides insights into the early evolution of symbiotic traits.</title>
        <authorList>
            <person name="Miyauchi S."/>
            <person name="Kiss E."/>
            <person name="Kuo A."/>
            <person name="Drula E."/>
            <person name="Kohler A."/>
            <person name="Sanchez-Garcia M."/>
            <person name="Morin E."/>
            <person name="Andreopoulos B."/>
            <person name="Barry K.W."/>
            <person name="Bonito G."/>
            <person name="Buee M."/>
            <person name="Carver A."/>
            <person name="Chen C."/>
            <person name="Cichocki N."/>
            <person name="Clum A."/>
            <person name="Culley D."/>
            <person name="Crous P.W."/>
            <person name="Fauchery L."/>
            <person name="Girlanda M."/>
            <person name="Hayes R.D."/>
            <person name="Keri Z."/>
            <person name="LaButti K."/>
            <person name="Lipzen A."/>
            <person name="Lombard V."/>
            <person name="Magnuson J."/>
            <person name="Maillard F."/>
            <person name="Murat C."/>
            <person name="Nolan M."/>
            <person name="Ohm R.A."/>
            <person name="Pangilinan J."/>
            <person name="Pereira M.F."/>
            <person name="Perotto S."/>
            <person name="Peter M."/>
            <person name="Pfister S."/>
            <person name="Riley R."/>
            <person name="Sitrit Y."/>
            <person name="Stielow J.B."/>
            <person name="Szollosi G."/>
            <person name="Zifcakova L."/>
            <person name="Stursova M."/>
            <person name="Spatafora J.W."/>
            <person name="Tedersoo L."/>
            <person name="Vaario L.M."/>
            <person name="Yamada A."/>
            <person name="Yan M."/>
            <person name="Wang P."/>
            <person name="Xu J."/>
            <person name="Bruns T."/>
            <person name="Baldrian P."/>
            <person name="Vilgalys R."/>
            <person name="Dunand C."/>
            <person name="Henrissat B."/>
            <person name="Grigoriev I.V."/>
            <person name="Hibbett D."/>
            <person name="Nagy L.G."/>
            <person name="Martin F.M."/>
        </authorList>
    </citation>
    <scope>NUCLEOTIDE SEQUENCE</scope>
    <source>
        <strain evidence="3">UP504</strain>
    </source>
</reference>
<protein>
    <recommendedName>
        <fullName evidence="2">Argonaute linker 1 domain-containing protein</fullName>
    </recommendedName>
</protein>
<comment type="caution">
    <text evidence="3">The sequence shown here is derived from an EMBL/GenBank/DDBJ whole genome shotgun (WGS) entry which is preliminary data.</text>
</comment>
<evidence type="ECO:0000313" key="4">
    <source>
        <dbReference type="Proteomes" id="UP000886523"/>
    </source>
</evidence>
<evidence type="ECO:0000259" key="2">
    <source>
        <dbReference type="SMART" id="SM01163"/>
    </source>
</evidence>
<proteinExistence type="predicted"/>
<dbReference type="SMART" id="SM01163">
    <property type="entry name" value="DUF1785"/>
    <property type="match status" value="1"/>
</dbReference>